<dbReference type="PANTHER" id="PTHR34697">
    <property type="entry name" value="PHOSPHATIDYLGLYCEROL LYSYLTRANSFERASE"/>
    <property type="match status" value="1"/>
</dbReference>
<keyword evidence="4 6" id="KW-1133">Transmembrane helix</keyword>
<dbReference type="GO" id="GO:0005886">
    <property type="term" value="C:plasma membrane"/>
    <property type="evidence" value="ECO:0007669"/>
    <property type="project" value="UniProtKB-SubCell"/>
</dbReference>
<keyword evidence="2" id="KW-1003">Cell membrane</keyword>
<dbReference type="AlphaFoldDB" id="A0A9X1M7Y0"/>
<dbReference type="InterPro" id="IPR035952">
    <property type="entry name" value="Rhomboid-like_sf"/>
</dbReference>
<evidence type="ECO:0000256" key="1">
    <source>
        <dbReference type="ARBA" id="ARBA00004651"/>
    </source>
</evidence>
<dbReference type="InterPro" id="IPR016181">
    <property type="entry name" value="Acyl_CoA_acyltransferase"/>
</dbReference>
<evidence type="ECO:0000313" key="9">
    <source>
        <dbReference type="EMBL" id="UON92147.1"/>
    </source>
</evidence>
<evidence type="ECO:0000313" key="11">
    <source>
        <dbReference type="Proteomes" id="UP001155145"/>
    </source>
</evidence>
<comment type="subcellular location">
    <subcellularLocation>
        <location evidence="1">Cell membrane</location>
        <topology evidence="1">Multi-pass membrane protein</topology>
    </subcellularLocation>
</comment>
<dbReference type="EMBL" id="CP094984">
    <property type="protein sequence ID" value="UON92147.1"/>
    <property type="molecule type" value="Genomic_DNA"/>
</dbReference>
<feature type="transmembrane region" description="Helical" evidence="6">
    <location>
        <begin position="112"/>
        <end position="138"/>
    </location>
</feature>
<keyword evidence="5 6" id="KW-0472">Membrane</keyword>
<name>A0A9X1M7Y0_9MICC</name>
<dbReference type="InterPro" id="IPR024320">
    <property type="entry name" value="LPG_synthase_C"/>
</dbReference>
<dbReference type="SUPFAM" id="SSF144091">
    <property type="entry name" value="Rhomboid-like"/>
    <property type="match status" value="1"/>
</dbReference>
<feature type="transmembrane region" description="Helical" evidence="6">
    <location>
        <begin position="328"/>
        <end position="349"/>
    </location>
</feature>
<dbReference type="Pfam" id="PF20401">
    <property type="entry name" value="Rhomboid_2"/>
    <property type="match status" value="1"/>
</dbReference>
<evidence type="ECO:0000313" key="8">
    <source>
        <dbReference type="EMBL" id="MCC3271969.1"/>
    </source>
</evidence>
<dbReference type="InterPro" id="IPR046862">
    <property type="entry name" value="Rhomboid_2"/>
</dbReference>
<keyword evidence="3 6" id="KW-0812">Transmembrane</keyword>
<dbReference type="GO" id="GO:0055091">
    <property type="term" value="P:phospholipid homeostasis"/>
    <property type="evidence" value="ECO:0007669"/>
    <property type="project" value="TreeGrafter"/>
</dbReference>
<sequence>MPDPPPNALYRFGRSLSRPVAFLRGSARKSPATLTYIAVFWLLGALTSSLATGPEGELLNRVAVSADSLGTNPAALLLCSFWASGPGGYVGGTLAVLLLGLPCERLLGSGRFLLAGFTGQVAGALLAIGFAFLTSASIGDWSRALVSESYVGPMAFLAAVAAAASARMSTLWRRRLRLTLFTLLVLLALYAGSLSDLMLLGAATAGAFAGPLLDGRRPSLPHRLVTSRREARVLVALVVLASAAGPVIAALSDAAVGPLAVLRYLFTSADVTTPAELAELCNGGASARECAVARLQLRAGPAAFFLAVLPQVLLATFSDGLRRGRRFAWLAAVLLQGTMTLLAAVRIGVVLTGDQARLLPPGAGSSVKLVLPMVVPLAVFALLLMTRGLFPVRAPVGTYRRLALTVAAAALILAAVYLGVALLDRDGFSPQATPALAVADLPDRFLPILEVTSRGPVLVPVSLPAVLAYEGVGLVFWLLACVLLLRSFLIPPRTPAIADEERARELLKAHGGSTMAWMTLWAGNTYWFSPSGNSYVAYRADSGVALTVGEPVGPAAEMPRTVAGFAAFCTANGTTACFYSVDERVRSICAELGFFSLQVAEETVLPLGSLAFKGKKFQDIRTAFNAARKQGIQARWISFPTAPLALTDQIRAISEEWVADKRMPEMGFTLGGLEQLEDPEVRCLLAVDADGTVHAVTSWLPVYRDGRVIGWTLDFMRRRGTGFRLGMDFLIASAALSLQEEGCAFLSLSGAPLARSDARHGDDGGNGGDDAGSPVMDRLLDRLGATLEPVYGFRSLLAFKAKFAPEYVPLYMTYPDPAALPAIANAVTRAYVPDLSLGQGLVLARRIVDRT</sequence>
<dbReference type="PANTHER" id="PTHR34697:SF2">
    <property type="entry name" value="PHOSPHATIDYLGLYCEROL LYSYLTRANSFERASE"/>
    <property type="match status" value="1"/>
</dbReference>
<dbReference type="InterPro" id="IPR051211">
    <property type="entry name" value="PG_lysyltransferase"/>
</dbReference>
<feature type="transmembrane region" description="Helical" evidence="6">
    <location>
        <begin position="150"/>
        <end position="168"/>
    </location>
</feature>
<feature type="transmembrane region" description="Helical" evidence="6">
    <location>
        <begin position="369"/>
        <end position="390"/>
    </location>
</feature>
<dbReference type="Proteomes" id="UP001155145">
    <property type="component" value="Unassembled WGS sequence"/>
</dbReference>
<evidence type="ECO:0000259" key="7">
    <source>
        <dbReference type="Pfam" id="PF09924"/>
    </source>
</evidence>
<evidence type="ECO:0000256" key="3">
    <source>
        <dbReference type="ARBA" id="ARBA00022692"/>
    </source>
</evidence>
<dbReference type="GO" id="GO:0016755">
    <property type="term" value="F:aminoacyltransferase activity"/>
    <property type="evidence" value="ECO:0007669"/>
    <property type="project" value="TreeGrafter"/>
</dbReference>
<dbReference type="Proteomes" id="UP000829758">
    <property type="component" value="Chromosome"/>
</dbReference>
<organism evidence="8 11">
    <name type="scientific">Arthrobacter zhangbolii</name>
    <dbReference type="NCBI Taxonomy" id="2886936"/>
    <lineage>
        <taxon>Bacteria</taxon>
        <taxon>Bacillati</taxon>
        <taxon>Actinomycetota</taxon>
        <taxon>Actinomycetes</taxon>
        <taxon>Micrococcales</taxon>
        <taxon>Micrococcaceae</taxon>
        <taxon>Arthrobacter</taxon>
    </lineage>
</organism>
<reference evidence="8" key="1">
    <citation type="submission" date="2021-10" db="EMBL/GenBank/DDBJ databases">
        <title>Novel species in genus Arthrobacter.</title>
        <authorList>
            <person name="Liu Y."/>
        </authorList>
    </citation>
    <scope>NUCLEOTIDE SEQUENCE</scope>
    <source>
        <strain evidence="10">zg-Y462</strain>
        <strain evidence="8">Zg-Y462</strain>
    </source>
</reference>
<feature type="transmembrane region" description="Helical" evidence="6">
    <location>
        <begin position="233"/>
        <end position="252"/>
    </location>
</feature>
<proteinExistence type="predicted"/>
<feature type="transmembrane region" description="Helical" evidence="6">
    <location>
        <begin position="74"/>
        <end position="100"/>
    </location>
</feature>
<dbReference type="EMBL" id="JAJFZT010000002">
    <property type="protein sequence ID" value="MCC3271969.1"/>
    <property type="molecule type" value="Genomic_DNA"/>
</dbReference>
<evidence type="ECO:0000256" key="4">
    <source>
        <dbReference type="ARBA" id="ARBA00022989"/>
    </source>
</evidence>
<feature type="transmembrane region" description="Helical" evidence="6">
    <location>
        <begin position="175"/>
        <end position="191"/>
    </location>
</feature>
<keyword evidence="10" id="KW-1185">Reference proteome</keyword>
<feature type="transmembrane region" description="Helical" evidence="6">
    <location>
        <begin position="402"/>
        <end position="423"/>
    </location>
</feature>
<protein>
    <submittedName>
        <fullName evidence="8">DUF2156 domain-containing protein</fullName>
    </submittedName>
</protein>
<feature type="transmembrane region" description="Helical" evidence="6">
    <location>
        <begin position="466"/>
        <end position="485"/>
    </location>
</feature>
<evidence type="ECO:0000313" key="10">
    <source>
        <dbReference type="Proteomes" id="UP000829758"/>
    </source>
</evidence>
<feature type="domain" description="Phosphatidylglycerol lysyltransferase C-terminal" evidence="7">
    <location>
        <begin position="504"/>
        <end position="814"/>
    </location>
</feature>
<gene>
    <name evidence="8" type="ORF">LJ755_04395</name>
    <name evidence="9" type="ORF">MUK71_00315</name>
</gene>
<evidence type="ECO:0000256" key="2">
    <source>
        <dbReference type="ARBA" id="ARBA00022475"/>
    </source>
</evidence>
<evidence type="ECO:0000256" key="6">
    <source>
        <dbReference type="SAM" id="Phobius"/>
    </source>
</evidence>
<accession>A0A9X1M7Y0</accession>
<dbReference type="SUPFAM" id="SSF55729">
    <property type="entry name" value="Acyl-CoA N-acyltransferases (Nat)"/>
    <property type="match status" value="1"/>
</dbReference>
<dbReference type="Pfam" id="PF09924">
    <property type="entry name" value="LPG_synthase_C"/>
    <property type="match status" value="1"/>
</dbReference>
<evidence type="ECO:0000256" key="5">
    <source>
        <dbReference type="ARBA" id="ARBA00023136"/>
    </source>
</evidence>
<dbReference type="RefSeq" id="WP_227928096.1">
    <property type="nucleotide sequence ID" value="NZ_CP094984.1"/>
</dbReference>